<feature type="transmembrane region" description="Helical" evidence="1">
    <location>
        <begin position="60"/>
        <end position="83"/>
    </location>
</feature>
<evidence type="ECO:0000313" key="3">
    <source>
        <dbReference type="Proteomes" id="UP000473887"/>
    </source>
</evidence>
<protein>
    <submittedName>
        <fullName evidence="2">Uncharacterized protein</fullName>
    </submittedName>
</protein>
<keyword evidence="1" id="KW-0812">Transmembrane</keyword>
<feature type="transmembrane region" description="Helical" evidence="1">
    <location>
        <begin position="26"/>
        <end position="48"/>
    </location>
</feature>
<gene>
    <name evidence="2" type="ORF">EXM69_09715</name>
</gene>
<comment type="caution">
    <text evidence="2">The sequence shown here is derived from an EMBL/GenBank/DDBJ whole genome shotgun (WGS) entry which is preliminary data.</text>
</comment>
<name>A0A846I209_CLOBO</name>
<keyword evidence="1" id="KW-1133">Transmembrane helix</keyword>
<dbReference type="AlphaFoldDB" id="A0A846I209"/>
<organism evidence="2 3">
    <name type="scientific">Clostridium botulinum</name>
    <dbReference type="NCBI Taxonomy" id="1491"/>
    <lineage>
        <taxon>Bacteria</taxon>
        <taxon>Bacillati</taxon>
        <taxon>Bacillota</taxon>
        <taxon>Clostridia</taxon>
        <taxon>Eubacteriales</taxon>
        <taxon>Clostridiaceae</taxon>
        <taxon>Clostridium</taxon>
    </lineage>
</organism>
<proteinExistence type="predicted"/>
<evidence type="ECO:0000313" key="2">
    <source>
        <dbReference type="EMBL" id="NEZ92210.1"/>
    </source>
</evidence>
<dbReference type="EMBL" id="SGKC01000016">
    <property type="protein sequence ID" value="NEZ92210.1"/>
    <property type="molecule type" value="Genomic_DNA"/>
</dbReference>
<keyword evidence="1" id="KW-0472">Membrane</keyword>
<sequence length="86" mass="10379">MHEKQAKIEAIAKKIVEVKINFNSKFFIFLEEFFNIYRILDIMVFYKLSIDLLTHKKEPYLIGFFFVWNFLYIGAVFRSVFIISTI</sequence>
<evidence type="ECO:0000256" key="1">
    <source>
        <dbReference type="SAM" id="Phobius"/>
    </source>
</evidence>
<accession>A0A846I209</accession>
<dbReference type="Proteomes" id="UP000473887">
    <property type="component" value="Unassembled WGS sequence"/>
</dbReference>
<reference evidence="2 3" key="1">
    <citation type="submission" date="2019-02" db="EMBL/GenBank/DDBJ databases">
        <title>Genome sequencing of Clostridium botulinum clinical isolates.</title>
        <authorList>
            <person name="Brunt J."/>
            <person name="Van Vliet A.H.M."/>
            <person name="Stringer S.C."/>
            <person name="Grant K.A."/>
            <person name="Carter A.C."/>
            <person name="Peck M.W."/>
        </authorList>
    </citation>
    <scope>NUCLEOTIDE SEQUENCE [LARGE SCALE GENOMIC DNA]</scope>
    <source>
        <strain evidence="2 3">H142660711</strain>
    </source>
</reference>